<sequence length="293" mass="32737">MENDNDLAKIVMSIAQNDGDYQTAIPELSLYRRSMTTEPMPYIYEFGLAVTIQGGKQVTLGDKVFNYGSGQILLTTADLPVVSYVTRASVDTPYLGLLLLMKAQFIVQLATEMALPPPSKIDIYQAMSIEALDGGINDALIRLLRLLDEPDLLAHVAPLIQKEIAMRLLTGAHGSKLRHFVTHESPSQKIIQAISWLKLNFSNDIRVDDLADNAYMSPSTFRQHFRAVAGMSPVQYQKQLRLQEARQLMLNRNFNAGSAAISVGYESVSQFSREYSRLFGAPPLRDIRQLKQT</sequence>
<evidence type="ECO:0000313" key="4">
    <source>
        <dbReference type="EMBL" id="AXF85632.1"/>
    </source>
</evidence>
<name>A0A345DB94_9BURK</name>
<dbReference type="PANTHER" id="PTHR43436:SF1">
    <property type="entry name" value="TRANSCRIPTIONAL REGULATORY PROTEIN"/>
    <property type="match status" value="1"/>
</dbReference>
<dbReference type="KEGG" id="hyf:DTO96_101363"/>
<dbReference type="PANTHER" id="PTHR43436">
    <property type="entry name" value="ARAC-FAMILY TRANSCRIPTIONAL REGULATOR"/>
    <property type="match status" value="1"/>
</dbReference>
<dbReference type="Pfam" id="PF12833">
    <property type="entry name" value="HTH_18"/>
    <property type="match status" value="1"/>
</dbReference>
<evidence type="ECO:0000256" key="2">
    <source>
        <dbReference type="ARBA" id="ARBA00023163"/>
    </source>
</evidence>
<protein>
    <submittedName>
        <fullName evidence="4">HTH-type transcriptional activator RhaS</fullName>
    </submittedName>
</protein>
<evidence type="ECO:0000313" key="5">
    <source>
        <dbReference type="Proteomes" id="UP000252182"/>
    </source>
</evidence>
<gene>
    <name evidence="4" type="primary">rhaS</name>
    <name evidence="4" type="ORF">DTO96_101363</name>
</gene>
<proteinExistence type="predicted"/>
<dbReference type="PROSITE" id="PS01124">
    <property type="entry name" value="HTH_ARAC_FAMILY_2"/>
    <property type="match status" value="1"/>
</dbReference>
<dbReference type="EMBL" id="CP031124">
    <property type="protein sequence ID" value="AXF85632.1"/>
    <property type="molecule type" value="Genomic_DNA"/>
</dbReference>
<dbReference type="Pfam" id="PF06719">
    <property type="entry name" value="AraC_N"/>
    <property type="match status" value="1"/>
</dbReference>
<dbReference type="GO" id="GO:0003700">
    <property type="term" value="F:DNA-binding transcription factor activity"/>
    <property type="evidence" value="ECO:0007669"/>
    <property type="project" value="InterPro"/>
</dbReference>
<dbReference type="GO" id="GO:0043565">
    <property type="term" value="F:sequence-specific DNA binding"/>
    <property type="evidence" value="ECO:0007669"/>
    <property type="project" value="InterPro"/>
</dbReference>
<feature type="domain" description="HTH araC/xylS-type" evidence="3">
    <location>
        <begin position="191"/>
        <end position="289"/>
    </location>
</feature>
<dbReference type="Proteomes" id="UP000252182">
    <property type="component" value="Chromosome"/>
</dbReference>
<evidence type="ECO:0000256" key="1">
    <source>
        <dbReference type="ARBA" id="ARBA00023015"/>
    </source>
</evidence>
<evidence type="ECO:0000259" key="3">
    <source>
        <dbReference type="PROSITE" id="PS01124"/>
    </source>
</evidence>
<dbReference type="InterPro" id="IPR009057">
    <property type="entry name" value="Homeodomain-like_sf"/>
</dbReference>
<keyword evidence="1" id="KW-0805">Transcription regulation</keyword>
<dbReference type="AlphaFoldDB" id="A0A345DB94"/>
<reference evidence="5" key="1">
    <citation type="submission" date="2018-07" db="EMBL/GenBank/DDBJ databases">
        <authorList>
            <person name="Kim H."/>
        </authorList>
    </citation>
    <scope>NUCLEOTIDE SEQUENCE [LARGE SCALE GENOMIC DNA]</scope>
    <source>
        <strain evidence="5">F02</strain>
    </source>
</reference>
<dbReference type="SMART" id="SM00342">
    <property type="entry name" value="HTH_ARAC"/>
    <property type="match status" value="1"/>
</dbReference>
<dbReference type="InterPro" id="IPR009594">
    <property type="entry name" value="Tscrpt_reg_HTH_AraC_N"/>
</dbReference>
<accession>A0A345DB94</accession>
<dbReference type="InterPro" id="IPR018060">
    <property type="entry name" value="HTH_AraC"/>
</dbReference>
<dbReference type="SUPFAM" id="SSF46689">
    <property type="entry name" value="Homeodomain-like"/>
    <property type="match status" value="2"/>
</dbReference>
<keyword evidence="2" id="KW-0804">Transcription</keyword>
<keyword evidence="5" id="KW-1185">Reference proteome</keyword>
<dbReference type="Gene3D" id="1.10.10.60">
    <property type="entry name" value="Homeodomain-like"/>
    <property type="match status" value="2"/>
</dbReference>
<organism evidence="4 5">
    <name type="scientific">Ephemeroptericola cinctiostellae</name>
    <dbReference type="NCBI Taxonomy" id="2268024"/>
    <lineage>
        <taxon>Bacteria</taxon>
        <taxon>Pseudomonadati</taxon>
        <taxon>Pseudomonadota</taxon>
        <taxon>Betaproteobacteria</taxon>
        <taxon>Burkholderiales</taxon>
        <taxon>Burkholderiaceae</taxon>
        <taxon>Ephemeroptericola</taxon>
    </lineage>
</organism>